<evidence type="ECO:0000256" key="1">
    <source>
        <dbReference type="ARBA" id="ARBA00001055"/>
    </source>
</evidence>
<dbReference type="PANTHER" id="PTHR30272:SF8">
    <property type="entry name" value="3-HYDROXYDECANOYL-[ACYL-CARRIER-PROTEIN] DEHYDRATASE"/>
    <property type="match status" value="1"/>
</dbReference>
<protein>
    <recommendedName>
        <fullName evidence="13">3-hydroxyacyl-[acyl-carrier-protein] dehydratase FabA</fullName>
        <ecNumber evidence="13">4.2.1.59</ecNumber>
    </recommendedName>
</protein>
<comment type="subcellular location">
    <subcellularLocation>
        <location evidence="2">Cytoplasm</location>
    </subcellularLocation>
</comment>
<dbReference type="Pfam" id="PF07977">
    <property type="entry name" value="FabA"/>
    <property type="match status" value="1"/>
</dbReference>
<keyword evidence="8" id="KW-0276">Fatty acid metabolism</keyword>
<comment type="subunit">
    <text evidence="5">Homodimer.</text>
</comment>
<evidence type="ECO:0000256" key="10">
    <source>
        <dbReference type="ARBA" id="ARBA00023160"/>
    </source>
</evidence>
<dbReference type="GO" id="GO:0016853">
    <property type="term" value="F:isomerase activity"/>
    <property type="evidence" value="ECO:0007669"/>
    <property type="project" value="UniProtKB-KW"/>
</dbReference>
<organism evidence="14 15">
    <name type="scientific">SAR86 cluster bacterium</name>
    <dbReference type="NCBI Taxonomy" id="2030880"/>
    <lineage>
        <taxon>Bacteria</taxon>
        <taxon>Pseudomonadati</taxon>
        <taxon>Pseudomonadota</taxon>
        <taxon>Gammaproteobacteria</taxon>
        <taxon>SAR86 cluster</taxon>
    </lineage>
</organism>
<comment type="catalytic activity">
    <reaction evidence="1">
        <text>a (3R)-hydroxyacyl-[ACP] = a (2E)-enoyl-[ACP] + H2O</text>
        <dbReference type="Rhea" id="RHEA:13097"/>
        <dbReference type="Rhea" id="RHEA-COMP:9925"/>
        <dbReference type="Rhea" id="RHEA-COMP:9945"/>
        <dbReference type="ChEBI" id="CHEBI:15377"/>
        <dbReference type="ChEBI" id="CHEBI:78784"/>
        <dbReference type="ChEBI" id="CHEBI:78827"/>
        <dbReference type="EC" id="4.2.1.59"/>
    </reaction>
</comment>
<evidence type="ECO:0000256" key="4">
    <source>
        <dbReference type="ARBA" id="ARBA00006714"/>
    </source>
</evidence>
<gene>
    <name evidence="14" type="primary">fabA</name>
    <name evidence="14" type="ORF">EVA98_01465</name>
</gene>
<evidence type="ECO:0000256" key="13">
    <source>
        <dbReference type="NCBIfam" id="TIGR01749"/>
    </source>
</evidence>
<keyword evidence="11 14" id="KW-0413">Isomerase</keyword>
<dbReference type="NCBIfam" id="NF003509">
    <property type="entry name" value="PRK05174.1"/>
    <property type="match status" value="1"/>
</dbReference>
<keyword evidence="6" id="KW-0963">Cytoplasm</keyword>
<keyword evidence="10" id="KW-0275">Fatty acid biosynthesis</keyword>
<keyword evidence="7" id="KW-0444">Lipid biosynthesis</keyword>
<evidence type="ECO:0000313" key="14">
    <source>
        <dbReference type="EMBL" id="RZO24296.1"/>
    </source>
</evidence>
<evidence type="ECO:0000256" key="9">
    <source>
        <dbReference type="ARBA" id="ARBA00023098"/>
    </source>
</evidence>
<dbReference type="EC" id="4.2.1.59" evidence="13"/>
<dbReference type="Proteomes" id="UP000316449">
    <property type="component" value="Unassembled WGS sequence"/>
</dbReference>
<evidence type="ECO:0000256" key="3">
    <source>
        <dbReference type="ARBA" id="ARBA00005194"/>
    </source>
</evidence>
<sequence>MTFIPESRYTKEDLIACGNGDLFGPNNGRLPADEMLMFDSIDQIDKVSGKYSKGKIIAHLNIDEALWFFKVHFKSDPVMPGCLGLDAMWQLLGFYLCWLELPGYGRALGSDKVKFFGQVTPNAKIVRYEIDIKRVINRGAVVGFADGNMFVDDRHVYSAEGLRVGLFKDTSEF</sequence>
<comment type="caution">
    <text evidence="14">The sequence shown here is derived from an EMBL/GenBank/DDBJ whole genome shotgun (WGS) entry which is preliminary data.</text>
</comment>
<evidence type="ECO:0000256" key="12">
    <source>
        <dbReference type="ARBA" id="ARBA00023239"/>
    </source>
</evidence>
<keyword evidence="12 14" id="KW-0456">Lyase</keyword>
<comment type="pathway">
    <text evidence="3">Lipid metabolism; fatty acid biosynthesis.</text>
</comment>
<evidence type="ECO:0000256" key="2">
    <source>
        <dbReference type="ARBA" id="ARBA00004496"/>
    </source>
</evidence>
<dbReference type="PANTHER" id="PTHR30272">
    <property type="entry name" value="3-HYDROXYACYL-[ACYL-CARRIER-PROTEIN] DEHYDRATASE"/>
    <property type="match status" value="1"/>
</dbReference>
<evidence type="ECO:0000256" key="11">
    <source>
        <dbReference type="ARBA" id="ARBA00023235"/>
    </source>
</evidence>
<dbReference type="InterPro" id="IPR029069">
    <property type="entry name" value="HotDog_dom_sf"/>
</dbReference>
<dbReference type="InterPro" id="IPR013114">
    <property type="entry name" value="FabA_FabZ"/>
</dbReference>
<keyword evidence="9" id="KW-0443">Lipid metabolism</keyword>
<dbReference type="EMBL" id="SHBK01000012">
    <property type="protein sequence ID" value="RZO24296.1"/>
    <property type="molecule type" value="Genomic_DNA"/>
</dbReference>
<proteinExistence type="inferred from homology"/>
<evidence type="ECO:0000256" key="8">
    <source>
        <dbReference type="ARBA" id="ARBA00022832"/>
    </source>
</evidence>
<dbReference type="GO" id="GO:0019171">
    <property type="term" value="F:(3R)-hydroxyacyl-[acyl-carrier-protein] dehydratase activity"/>
    <property type="evidence" value="ECO:0007669"/>
    <property type="project" value="UniProtKB-UniRule"/>
</dbReference>
<dbReference type="AlphaFoldDB" id="A0A520MSW9"/>
<evidence type="ECO:0000313" key="15">
    <source>
        <dbReference type="Proteomes" id="UP000316449"/>
    </source>
</evidence>
<dbReference type="GO" id="GO:0005737">
    <property type="term" value="C:cytoplasm"/>
    <property type="evidence" value="ECO:0007669"/>
    <property type="project" value="UniProtKB-SubCell"/>
</dbReference>
<dbReference type="UniPathway" id="UPA00094"/>
<evidence type="ECO:0000256" key="7">
    <source>
        <dbReference type="ARBA" id="ARBA00022516"/>
    </source>
</evidence>
<evidence type="ECO:0000256" key="5">
    <source>
        <dbReference type="ARBA" id="ARBA00011738"/>
    </source>
</evidence>
<dbReference type="InterPro" id="IPR010083">
    <property type="entry name" value="FabA"/>
</dbReference>
<dbReference type="SUPFAM" id="SSF54637">
    <property type="entry name" value="Thioesterase/thiol ester dehydrase-isomerase"/>
    <property type="match status" value="1"/>
</dbReference>
<dbReference type="Gene3D" id="3.10.129.10">
    <property type="entry name" value="Hotdog Thioesterase"/>
    <property type="match status" value="1"/>
</dbReference>
<name>A0A520MSW9_9GAMM</name>
<evidence type="ECO:0000256" key="6">
    <source>
        <dbReference type="ARBA" id="ARBA00022490"/>
    </source>
</evidence>
<dbReference type="NCBIfam" id="TIGR01749">
    <property type="entry name" value="fabA"/>
    <property type="match status" value="1"/>
</dbReference>
<comment type="similarity">
    <text evidence="4">Belongs to the thioester dehydratase family. FabA subfamily.</text>
</comment>
<accession>A0A520MSW9</accession>
<reference evidence="14 15" key="1">
    <citation type="submission" date="2019-02" db="EMBL/GenBank/DDBJ databases">
        <title>Prokaryotic population dynamics and viral predation in marine succession experiment using metagenomics: the confinement effect.</title>
        <authorList>
            <person name="Haro-Moreno J.M."/>
            <person name="Rodriguez-Valera F."/>
            <person name="Lopez-Perez M."/>
        </authorList>
    </citation>
    <scope>NUCLEOTIDE SEQUENCE [LARGE SCALE GENOMIC DNA]</scope>
    <source>
        <strain evidence="14">MED-G165</strain>
    </source>
</reference>
<dbReference type="GO" id="GO:0006633">
    <property type="term" value="P:fatty acid biosynthetic process"/>
    <property type="evidence" value="ECO:0007669"/>
    <property type="project" value="UniProtKB-UniRule"/>
</dbReference>